<dbReference type="OrthoDB" id="6127264at2759"/>
<evidence type="ECO:0000256" key="1">
    <source>
        <dbReference type="SAM" id="SignalP"/>
    </source>
</evidence>
<dbReference type="EMBL" id="ML978068">
    <property type="protein sequence ID" value="KAF2017212.1"/>
    <property type="molecule type" value="Genomic_DNA"/>
</dbReference>
<protein>
    <submittedName>
        <fullName evidence="2">Uncharacterized protein</fullName>
    </submittedName>
</protein>
<proteinExistence type="predicted"/>
<keyword evidence="1" id="KW-0732">Signal</keyword>
<dbReference type="GeneID" id="54284827"/>
<feature type="signal peptide" evidence="1">
    <location>
        <begin position="1"/>
        <end position="18"/>
    </location>
</feature>
<gene>
    <name evidence="2" type="ORF">BU24DRAFT_420248</name>
</gene>
<feature type="chain" id="PRO_5025448054" evidence="1">
    <location>
        <begin position="19"/>
        <end position="248"/>
    </location>
</feature>
<dbReference type="Proteomes" id="UP000799778">
    <property type="component" value="Unassembled WGS sequence"/>
</dbReference>
<accession>A0A6A5XVH3</accession>
<name>A0A6A5XVH3_9PLEO</name>
<evidence type="ECO:0000313" key="2">
    <source>
        <dbReference type="EMBL" id="KAF2017212.1"/>
    </source>
</evidence>
<reference evidence="2" key="1">
    <citation type="journal article" date="2020" name="Stud. Mycol.">
        <title>101 Dothideomycetes genomes: a test case for predicting lifestyles and emergence of pathogens.</title>
        <authorList>
            <person name="Haridas S."/>
            <person name="Albert R."/>
            <person name="Binder M."/>
            <person name="Bloem J."/>
            <person name="Labutti K."/>
            <person name="Salamov A."/>
            <person name="Andreopoulos B."/>
            <person name="Baker S."/>
            <person name="Barry K."/>
            <person name="Bills G."/>
            <person name="Bluhm B."/>
            <person name="Cannon C."/>
            <person name="Castanera R."/>
            <person name="Culley D."/>
            <person name="Daum C."/>
            <person name="Ezra D."/>
            <person name="Gonzalez J."/>
            <person name="Henrissat B."/>
            <person name="Kuo A."/>
            <person name="Liang C."/>
            <person name="Lipzen A."/>
            <person name="Lutzoni F."/>
            <person name="Magnuson J."/>
            <person name="Mondo S."/>
            <person name="Nolan M."/>
            <person name="Ohm R."/>
            <person name="Pangilinan J."/>
            <person name="Park H.-J."/>
            <person name="Ramirez L."/>
            <person name="Alfaro M."/>
            <person name="Sun H."/>
            <person name="Tritt A."/>
            <person name="Yoshinaga Y."/>
            <person name="Zwiers L.-H."/>
            <person name="Turgeon B."/>
            <person name="Goodwin S."/>
            <person name="Spatafora J."/>
            <person name="Crous P."/>
            <person name="Grigoriev I."/>
        </authorList>
    </citation>
    <scope>NUCLEOTIDE SEQUENCE</scope>
    <source>
        <strain evidence="2">CBS 175.79</strain>
    </source>
</reference>
<sequence>MQISSVLVAAAFCRYVHATCQSYWDGAAPWCEGSCPATHVAKQTSDCGDGSCCWSGHKVWCECKSSDSFCQNFWSGTAPFCNGECPVGFTAAGTSKTGNGGVCVTGSKVLCVRPDCRPACVPGQISFDCFLGVFGICDNGCQKYTCGACLSGGGGPSTPPPDVPQWPNFSAAQTRAFLNSRFLDVQHGLNLESLSEQELQDLIKQHWNDKSFHSIRNNGTVNFPLPISDIPRGDTPPMGEIEGFGFCN</sequence>
<dbReference type="RefSeq" id="XP_033385551.1">
    <property type="nucleotide sequence ID" value="XM_033527430.1"/>
</dbReference>
<evidence type="ECO:0000313" key="3">
    <source>
        <dbReference type="Proteomes" id="UP000799778"/>
    </source>
</evidence>
<keyword evidence="3" id="KW-1185">Reference proteome</keyword>
<dbReference type="AlphaFoldDB" id="A0A6A5XVH3"/>
<organism evidence="2 3">
    <name type="scientific">Aaosphaeria arxii CBS 175.79</name>
    <dbReference type="NCBI Taxonomy" id="1450172"/>
    <lineage>
        <taxon>Eukaryota</taxon>
        <taxon>Fungi</taxon>
        <taxon>Dikarya</taxon>
        <taxon>Ascomycota</taxon>
        <taxon>Pezizomycotina</taxon>
        <taxon>Dothideomycetes</taxon>
        <taxon>Pleosporomycetidae</taxon>
        <taxon>Pleosporales</taxon>
        <taxon>Pleosporales incertae sedis</taxon>
        <taxon>Aaosphaeria</taxon>
    </lineage>
</organism>